<keyword evidence="2 3" id="KW-0067">ATP-binding</keyword>
<dbReference type="InterPro" id="IPR036961">
    <property type="entry name" value="Kinesin_motor_dom_sf"/>
</dbReference>
<dbReference type="PRINTS" id="PR00380">
    <property type="entry name" value="KINESINHEAVY"/>
</dbReference>
<dbReference type="PANTHER" id="PTHR47972">
    <property type="entry name" value="KINESIN-LIKE PROTEIN KLP-3"/>
    <property type="match status" value="1"/>
</dbReference>
<keyword evidence="1 3" id="KW-0547">Nucleotide-binding</keyword>
<dbReference type="GO" id="GO:0005524">
    <property type="term" value="F:ATP binding"/>
    <property type="evidence" value="ECO:0007669"/>
    <property type="project" value="UniProtKB-UniRule"/>
</dbReference>
<dbReference type="RefSeq" id="XP_001744511.1">
    <property type="nucleotide sequence ID" value="XM_001744459.1"/>
</dbReference>
<dbReference type="GO" id="GO:0005874">
    <property type="term" value="C:microtubule"/>
    <property type="evidence" value="ECO:0000318"/>
    <property type="project" value="GO_Central"/>
</dbReference>
<evidence type="ECO:0000256" key="3">
    <source>
        <dbReference type="PROSITE-ProRule" id="PRU00283"/>
    </source>
</evidence>
<feature type="non-terminal residue" evidence="6">
    <location>
        <position position="1"/>
    </location>
</feature>
<dbReference type="KEGG" id="mbr:MONBRDRAFT_1417"/>
<feature type="domain" description="Kinesin motor" evidence="5">
    <location>
        <begin position="25"/>
        <end position="343"/>
    </location>
</feature>
<dbReference type="InParanoid" id="A9UVW3"/>
<name>A9UVW3_MONBE</name>
<evidence type="ECO:0000313" key="7">
    <source>
        <dbReference type="Proteomes" id="UP000001357"/>
    </source>
</evidence>
<organism evidence="6 7">
    <name type="scientific">Monosiga brevicollis</name>
    <name type="common">Choanoflagellate</name>
    <dbReference type="NCBI Taxonomy" id="81824"/>
    <lineage>
        <taxon>Eukaryota</taxon>
        <taxon>Choanoflagellata</taxon>
        <taxon>Craspedida</taxon>
        <taxon>Salpingoecidae</taxon>
        <taxon>Monosiga</taxon>
    </lineage>
</organism>
<dbReference type="Proteomes" id="UP000001357">
    <property type="component" value="Unassembled WGS sequence"/>
</dbReference>
<accession>A9UVW3</accession>
<dbReference type="OMA" id="FFFDKVY"/>
<evidence type="ECO:0000259" key="5">
    <source>
        <dbReference type="PROSITE" id="PS50067"/>
    </source>
</evidence>
<dbReference type="PROSITE" id="PS50067">
    <property type="entry name" value="KINESIN_MOTOR_2"/>
    <property type="match status" value="1"/>
</dbReference>
<dbReference type="Gene3D" id="3.40.850.10">
    <property type="entry name" value="Kinesin motor domain"/>
    <property type="match status" value="1"/>
</dbReference>
<dbReference type="GO" id="GO:0003777">
    <property type="term" value="F:microtubule motor activity"/>
    <property type="evidence" value="ECO:0000318"/>
    <property type="project" value="GO_Central"/>
</dbReference>
<evidence type="ECO:0000313" key="6">
    <source>
        <dbReference type="EMBL" id="EDQ90460.1"/>
    </source>
</evidence>
<proteinExistence type="inferred from homology"/>
<dbReference type="STRING" id="81824.A9UVW3"/>
<reference evidence="6 7" key="1">
    <citation type="journal article" date="2008" name="Nature">
        <title>The genome of the choanoflagellate Monosiga brevicollis and the origin of metazoans.</title>
        <authorList>
            <consortium name="JGI Sequencing"/>
            <person name="King N."/>
            <person name="Westbrook M.J."/>
            <person name="Young S.L."/>
            <person name="Kuo A."/>
            <person name="Abedin M."/>
            <person name="Chapman J."/>
            <person name="Fairclough S."/>
            <person name="Hellsten U."/>
            <person name="Isogai Y."/>
            <person name="Letunic I."/>
            <person name="Marr M."/>
            <person name="Pincus D."/>
            <person name="Putnam N."/>
            <person name="Rokas A."/>
            <person name="Wright K.J."/>
            <person name="Zuzow R."/>
            <person name="Dirks W."/>
            <person name="Good M."/>
            <person name="Goodstein D."/>
            <person name="Lemons D."/>
            <person name="Li W."/>
            <person name="Lyons J.B."/>
            <person name="Morris A."/>
            <person name="Nichols S."/>
            <person name="Richter D.J."/>
            <person name="Salamov A."/>
            <person name="Bork P."/>
            <person name="Lim W.A."/>
            <person name="Manning G."/>
            <person name="Miller W.T."/>
            <person name="McGinnis W."/>
            <person name="Shapiro H."/>
            <person name="Tjian R."/>
            <person name="Grigoriev I.V."/>
            <person name="Rokhsar D."/>
        </authorList>
    </citation>
    <scope>NUCLEOTIDE SEQUENCE [LARGE SCALE GENOMIC DNA]</scope>
    <source>
        <strain evidence="7">MX1 / ATCC 50154</strain>
    </source>
</reference>
<dbReference type="GeneID" id="5889697"/>
<dbReference type="eggNOG" id="KOG0239">
    <property type="taxonomic scope" value="Eukaryota"/>
</dbReference>
<dbReference type="AlphaFoldDB" id="A9UVW3"/>
<keyword evidence="7" id="KW-1185">Reference proteome</keyword>
<dbReference type="SMART" id="SM00129">
    <property type="entry name" value="KISc"/>
    <property type="match status" value="1"/>
</dbReference>
<dbReference type="GO" id="GO:0005871">
    <property type="term" value="C:kinesin complex"/>
    <property type="evidence" value="ECO:0000318"/>
    <property type="project" value="GO_Central"/>
</dbReference>
<evidence type="ECO:0000256" key="1">
    <source>
        <dbReference type="ARBA" id="ARBA00022741"/>
    </source>
</evidence>
<evidence type="ECO:0000256" key="4">
    <source>
        <dbReference type="RuleBase" id="RU000394"/>
    </source>
</evidence>
<feature type="binding site" evidence="3">
    <location>
        <begin position="109"/>
        <end position="116"/>
    </location>
    <ligand>
        <name>ATP</name>
        <dbReference type="ChEBI" id="CHEBI:30616"/>
    </ligand>
</feature>
<evidence type="ECO:0000256" key="2">
    <source>
        <dbReference type="ARBA" id="ARBA00022840"/>
    </source>
</evidence>
<feature type="non-terminal residue" evidence="6">
    <location>
        <position position="343"/>
    </location>
</feature>
<gene>
    <name evidence="6" type="ORF">MONBRDRAFT_1417</name>
</gene>
<dbReference type="SUPFAM" id="SSF52540">
    <property type="entry name" value="P-loop containing nucleoside triphosphate hydrolases"/>
    <property type="match status" value="1"/>
</dbReference>
<dbReference type="PANTHER" id="PTHR47972:SF65">
    <property type="entry name" value="KINESIN-LIKE PROTEIN"/>
    <property type="match status" value="1"/>
</dbReference>
<dbReference type="GO" id="GO:0005737">
    <property type="term" value="C:cytoplasm"/>
    <property type="evidence" value="ECO:0000318"/>
    <property type="project" value="GO_Central"/>
</dbReference>
<keyword evidence="3 4" id="KW-0505">Motor protein</keyword>
<protein>
    <recommendedName>
        <fullName evidence="4">Kinesin-like protein</fullName>
    </recommendedName>
</protein>
<dbReference type="InterPro" id="IPR001752">
    <property type="entry name" value="Kinesin_motor_dom"/>
</dbReference>
<dbReference type="InterPro" id="IPR019821">
    <property type="entry name" value="Kinesin_motor_CS"/>
</dbReference>
<dbReference type="GO" id="GO:0008017">
    <property type="term" value="F:microtubule binding"/>
    <property type="evidence" value="ECO:0000318"/>
    <property type="project" value="GO_Central"/>
</dbReference>
<dbReference type="PROSITE" id="PS00411">
    <property type="entry name" value="KINESIN_MOTOR_1"/>
    <property type="match status" value="1"/>
</dbReference>
<dbReference type="InterPro" id="IPR027417">
    <property type="entry name" value="P-loop_NTPase"/>
</dbReference>
<sequence length="343" mass="37919">LRSKYRYEFRQRKLLYNQLQEIRGNIRVFCRVRRDDRVSCALSFPDEKNLGGATQVSCPNTKSEAGLAKTFEFERVFGPDSTQEEVFLDTEAIITSCVDGYNVCLIAYGQTGSGKTYTMMGTPENPGVNRRAVKELIRIMSEREHIEYEMQVSLMEIYNEKIIDLLSTDVSDNSKSTLEVGLPFVADLIKRPVKTEAEVLQALADGDNNRHVASTKMNSHSSRSHLLLQIYTMGRDSVSGEITRGKLTLVDLAGSERVAKTDATGQRLVEAAAINKSLSSLGQVFGSLRSGQGHVPYRNCKLTHILEDSLGGDAKTCVFVNVSPADSNLAETVGTLQFGTVCR</sequence>
<dbReference type="EMBL" id="CH991547">
    <property type="protein sequence ID" value="EDQ90460.1"/>
    <property type="molecule type" value="Genomic_DNA"/>
</dbReference>
<comment type="similarity">
    <text evidence="3 4">Belongs to the TRAFAC class myosin-kinesin ATPase superfamily. Kinesin family.</text>
</comment>
<dbReference type="InterPro" id="IPR027640">
    <property type="entry name" value="Kinesin-like_fam"/>
</dbReference>
<keyword evidence="4" id="KW-0493">Microtubule</keyword>
<dbReference type="Pfam" id="PF00225">
    <property type="entry name" value="Kinesin"/>
    <property type="match status" value="1"/>
</dbReference>
<dbReference type="GO" id="GO:0016887">
    <property type="term" value="F:ATP hydrolysis activity"/>
    <property type="evidence" value="ECO:0000318"/>
    <property type="project" value="GO_Central"/>
</dbReference>
<dbReference type="GO" id="GO:0007018">
    <property type="term" value="P:microtubule-based movement"/>
    <property type="evidence" value="ECO:0000318"/>
    <property type="project" value="GO_Central"/>
</dbReference>